<dbReference type="GO" id="GO:0016020">
    <property type="term" value="C:membrane"/>
    <property type="evidence" value="ECO:0007669"/>
    <property type="project" value="UniProtKB-SubCell"/>
</dbReference>
<dbReference type="Pfam" id="PF12832">
    <property type="entry name" value="MFS_1_like"/>
    <property type="match status" value="1"/>
</dbReference>
<dbReference type="InterPro" id="IPR024989">
    <property type="entry name" value="MFS_assoc_dom"/>
</dbReference>
<comment type="caution">
    <text evidence="7">The sequence shown here is derived from an EMBL/GenBank/DDBJ whole genome shotgun (WGS) entry which is preliminary data.</text>
</comment>
<dbReference type="Proteomes" id="UP000886667">
    <property type="component" value="Unassembled WGS sequence"/>
</dbReference>
<gene>
    <name evidence="7" type="ORF">JAZ07_08875</name>
</gene>
<evidence type="ECO:0000256" key="5">
    <source>
        <dbReference type="SAM" id="Phobius"/>
    </source>
</evidence>
<organism evidence="7 8">
    <name type="scientific">Candidatus Thiodiazotropha taylori</name>
    <dbReference type="NCBI Taxonomy" id="2792791"/>
    <lineage>
        <taxon>Bacteria</taxon>
        <taxon>Pseudomonadati</taxon>
        <taxon>Pseudomonadota</taxon>
        <taxon>Gammaproteobacteria</taxon>
        <taxon>Chromatiales</taxon>
        <taxon>Sedimenticolaceae</taxon>
        <taxon>Candidatus Thiodiazotropha</taxon>
    </lineage>
</organism>
<dbReference type="InterPro" id="IPR036259">
    <property type="entry name" value="MFS_trans_sf"/>
</dbReference>
<sequence length="36" mass="4302">MPYWRLSGFYFFYFASLGALLPFWGLYLQDRGYSPA</sequence>
<evidence type="ECO:0000256" key="1">
    <source>
        <dbReference type="ARBA" id="ARBA00004141"/>
    </source>
</evidence>
<reference evidence="7" key="1">
    <citation type="journal article" date="2021" name="Proc. Natl. Acad. Sci. U.S.A.">
        <title>Global biogeography of chemosynthetic symbionts reveals both localized and globally distributed symbiont groups. .</title>
        <authorList>
            <person name="Osvatic J.T."/>
            <person name="Wilkins L.G.E."/>
            <person name="Leibrecht L."/>
            <person name="Leray M."/>
            <person name="Zauner S."/>
            <person name="Polzin J."/>
            <person name="Camacho Y."/>
            <person name="Gros O."/>
            <person name="van Gils J.A."/>
            <person name="Eisen J.A."/>
            <person name="Petersen J.M."/>
            <person name="Yuen B."/>
        </authorList>
    </citation>
    <scope>NUCLEOTIDE SEQUENCE</scope>
    <source>
        <strain evidence="7">MAGclacostrist064TRANS</strain>
    </source>
</reference>
<dbReference type="Gene3D" id="1.20.1250.20">
    <property type="entry name" value="MFS general substrate transporter like domains"/>
    <property type="match status" value="1"/>
</dbReference>
<name>A0A9E4KBI2_9GAMM</name>
<evidence type="ECO:0000259" key="6">
    <source>
        <dbReference type="Pfam" id="PF12832"/>
    </source>
</evidence>
<evidence type="ECO:0000256" key="4">
    <source>
        <dbReference type="ARBA" id="ARBA00023136"/>
    </source>
</evidence>
<keyword evidence="3 5" id="KW-1133">Transmembrane helix</keyword>
<feature type="non-terminal residue" evidence="7">
    <location>
        <position position="36"/>
    </location>
</feature>
<keyword evidence="2 5" id="KW-0812">Transmembrane</keyword>
<feature type="transmembrane region" description="Helical" evidence="5">
    <location>
        <begin position="6"/>
        <end position="28"/>
    </location>
</feature>
<keyword evidence="4 5" id="KW-0472">Membrane</keyword>
<evidence type="ECO:0000313" key="7">
    <source>
        <dbReference type="EMBL" id="MCG7946441.1"/>
    </source>
</evidence>
<evidence type="ECO:0000313" key="8">
    <source>
        <dbReference type="Proteomes" id="UP000886667"/>
    </source>
</evidence>
<comment type="subcellular location">
    <subcellularLocation>
        <location evidence="1">Membrane</location>
        <topology evidence="1">Multi-pass membrane protein</topology>
    </subcellularLocation>
</comment>
<protein>
    <submittedName>
        <fullName evidence="7">MFS transporter</fullName>
    </submittedName>
</protein>
<feature type="domain" description="Major facilitator superfamily associated" evidence="6">
    <location>
        <begin position="3"/>
        <end position="36"/>
    </location>
</feature>
<dbReference type="EMBL" id="JAEPCM010000295">
    <property type="protein sequence ID" value="MCG7946441.1"/>
    <property type="molecule type" value="Genomic_DNA"/>
</dbReference>
<proteinExistence type="predicted"/>
<accession>A0A9E4KBI2</accession>
<evidence type="ECO:0000256" key="2">
    <source>
        <dbReference type="ARBA" id="ARBA00022692"/>
    </source>
</evidence>
<dbReference type="AlphaFoldDB" id="A0A9E4KBI2"/>
<evidence type="ECO:0000256" key="3">
    <source>
        <dbReference type="ARBA" id="ARBA00022989"/>
    </source>
</evidence>